<evidence type="ECO:0000313" key="3">
    <source>
        <dbReference type="Proteomes" id="UP001283361"/>
    </source>
</evidence>
<sequence>MAAVGTQRLAVARSLQALASTGTKPKCPSQDIGRRAPGPSEGSPKFTLSGADCGFAGYLCSVLNKFCSDTPPGHYISSPEARAGVCDDAVPGMSGSCWSRRDTHQRAKCTPVYLGLVGLLALWLPAVPGLSSTVPCLCSSEVEAEARPRAAPTGALDINPIWEGNMHQIMRNKTTPWTCRAQTDNKTRNLKHISYSRGRAGLKQTTKQGDFIHIVQPWTCRAETDNKTRELLTHVKACSHLCACQRNSQQEEENGVTPTSPANQLA</sequence>
<reference evidence="2" key="1">
    <citation type="journal article" date="2023" name="G3 (Bethesda)">
        <title>A reference genome for the long-term kleptoplast-retaining sea slug Elysia crispata morphotype clarki.</title>
        <authorList>
            <person name="Eastman K.E."/>
            <person name="Pendleton A.L."/>
            <person name="Shaikh M.A."/>
            <person name="Suttiyut T."/>
            <person name="Ogas R."/>
            <person name="Tomko P."/>
            <person name="Gavelis G."/>
            <person name="Widhalm J.R."/>
            <person name="Wisecaver J.H."/>
        </authorList>
    </citation>
    <scope>NUCLEOTIDE SEQUENCE</scope>
    <source>
        <strain evidence="2">ECLA1</strain>
    </source>
</reference>
<protein>
    <submittedName>
        <fullName evidence="2">Uncharacterized protein</fullName>
    </submittedName>
</protein>
<evidence type="ECO:0000256" key="1">
    <source>
        <dbReference type="SAM" id="MobiDB-lite"/>
    </source>
</evidence>
<evidence type="ECO:0000313" key="2">
    <source>
        <dbReference type="EMBL" id="KAK3773126.1"/>
    </source>
</evidence>
<keyword evidence="3" id="KW-1185">Reference proteome</keyword>
<dbReference type="EMBL" id="JAWDGP010003560">
    <property type="protein sequence ID" value="KAK3773126.1"/>
    <property type="molecule type" value="Genomic_DNA"/>
</dbReference>
<gene>
    <name evidence="2" type="ORF">RRG08_016229</name>
</gene>
<proteinExistence type="predicted"/>
<comment type="caution">
    <text evidence="2">The sequence shown here is derived from an EMBL/GenBank/DDBJ whole genome shotgun (WGS) entry which is preliminary data.</text>
</comment>
<name>A0AAE0ZQG7_9GAST</name>
<dbReference type="Proteomes" id="UP001283361">
    <property type="component" value="Unassembled WGS sequence"/>
</dbReference>
<feature type="region of interest" description="Disordered" evidence="1">
    <location>
        <begin position="21"/>
        <end position="44"/>
    </location>
</feature>
<dbReference type="AlphaFoldDB" id="A0AAE0ZQG7"/>
<accession>A0AAE0ZQG7</accession>
<organism evidence="2 3">
    <name type="scientific">Elysia crispata</name>
    <name type="common">lettuce slug</name>
    <dbReference type="NCBI Taxonomy" id="231223"/>
    <lineage>
        <taxon>Eukaryota</taxon>
        <taxon>Metazoa</taxon>
        <taxon>Spiralia</taxon>
        <taxon>Lophotrochozoa</taxon>
        <taxon>Mollusca</taxon>
        <taxon>Gastropoda</taxon>
        <taxon>Heterobranchia</taxon>
        <taxon>Euthyneura</taxon>
        <taxon>Panpulmonata</taxon>
        <taxon>Sacoglossa</taxon>
        <taxon>Placobranchoidea</taxon>
        <taxon>Plakobranchidae</taxon>
        <taxon>Elysia</taxon>
    </lineage>
</organism>